<keyword evidence="5" id="KW-1133">Transmembrane helix</keyword>
<accession>A0A0N1FB46</accession>
<keyword evidence="5" id="KW-0812">Transmembrane</keyword>
<feature type="transmembrane region" description="Helical" evidence="5">
    <location>
        <begin position="327"/>
        <end position="348"/>
    </location>
</feature>
<dbReference type="Gene3D" id="3.30.565.10">
    <property type="entry name" value="Histidine kinase-like ATPase, C-terminal domain"/>
    <property type="match status" value="1"/>
</dbReference>
<evidence type="ECO:0000256" key="5">
    <source>
        <dbReference type="SAM" id="Phobius"/>
    </source>
</evidence>
<evidence type="ECO:0000256" key="4">
    <source>
        <dbReference type="SAM" id="Coils"/>
    </source>
</evidence>
<comment type="caution">
    <text evidence="7">The sequence shown here is derived from an EMBL/GenBank/DDBJ whole genome shotgun (WGS) entry which is preliminary data.</text>
</comment>
<keyword evidence="2" id="KW-0418">Kinase</keyword>
<dbReference type="GO" id="GO:0016301">
    <property type="term" value="F:kinase activity"/>
    <property type="evidence" value="ECO:0007669"/>
    <property type="project" value="UniProtKB-KW"/>
</dbReference>
<keyword evidence="1" id="KW-0808">Transferase</keyword>
<dbReference type="OrthoDB" id="9778496at2"/>
<dbReference type="RefSeq" id="WP_052280021.1">
    <property type="nucleotide sequence ID" value="NZ_JUFX02000196.1"/>
</dbReference>
<keyword evidence="4" id="KW-0175">Coiled coil</keyword>
<evidence type="ECO:0000256" key="2">
    <source>
        <dbReference type="ARBA" id="ARBA00022777"/>
    </source>
</evidence>
<dbReference type="InterPro" id="IPR003594">
    <property type="entry name" value="HATPase_dom"/>
</dbReference>
<protein>
    <recommendedName>
        <fullName evidence="6">Histidine kinase/HSP90-like ATPase domain-containing protein</fullName>
    </recommendedName>
</protein>
<name>A0A0N1FB46_9PROT</name>
<dbReference type="Gene3D" id="1.20.5.1930">
    <property type="match status" value="1"/>
</dbReference>
<reference evidence="7 8" key="1">
    <citation type="submission" date="2015-07" db="EMBL/GenBank/DDBJ databases">
        <title>Draft Genome Sequence of Komagataeibacter intermedius Strain AF2, Isolated from Kombucha Tea.</title>
        <authorList>
            <person name="Santos R.A."/>
            <person name="Berretta A.A."/>
            <person name="Barud H.S."/>
            <person name="Ribeiro S.J."/>
            <person name="Gonzalez-Garcia L.N."/>
            <person name="Zucchi T.D."/>
            <person name="Goldman G.H."/>
            <person name="Riano-Pachon D.M."/>
        </authorList>
    </citation>
    <scope>NUCLEOTIDE SEQUENCE [LARGE SCALE GENOMIC DNA]</scope>
    <source>
        <strain evidence="7 8">AF2</strain>
    </source>
</reference>
<feature type="transmembrane region" description="Helical" evidence="5">
    <location>
        <begin position="265"/>
        <end position="286"/>
    </location>
</feature>
<dbReference type="Pfam" id="PF02518">
    <property type="entry name" value="HATPase_c"/>
    <property type="match status" value="1"/>
</dbReference>
<dbReference type="EMBL" id="JUFX02000196">
    <property type="protein sequence ID" value="KPH86599.1"/>
    <property type="molecule type" value="Genomic_DNA"/>
</dbReference>
<sequence length="664" mass="71653">MNAHARSRWGRRLLLPIVSCLICVLLLWLYYPPGPYGAARLWWQPVDHAAFMEQAISPDPAAPPPEWIGPEGLPGSWRDTHLPQVAAPPLPDRRLNGAAAWYRFTLAPPPEPMGGGAAFYLARWKADGGLALYQNGQLVWWTPGAAAWRDSGSPLLVRLPRSGSSVIMVRMAMPPGARGTGMTAPAVGSYDGLYLRYQIRSLLYSGLPALLAVGLMAASIVLHTLASGRAVVAACRHMVTAAGLYGLYILCLTGGARTTSLPQAWIGWGMVGALFWLGIATWLLCCNVAAQYFPRRQRIAVAVGCVFSITTIPPLCPGNLPVALAPYVLAGCLLLLLSTLPALAAAAWRMPSRPGLPLLASLPLLLPGMLHDLVLSQGPTGLNHPGLMPYLTAIVLACGLHALCSHYHTAIRGLLQAARKLRSRLELQENALRESYDRLRQIEQRDLLSAERQRLMRDMHDGLGSTLTGAIHMMNGNTPHATIRQTLQDCLYDLKITVDSLESVDADLLALLANLRYRLTPRFQAHGMTLEWSVTAVPPLVWLTPSAALHILRILQEVIANIIKHAGANHIRITSGVNGADIVIAIEDNGRGFAPGGGGTGGRGLHNIRWRARAINSRVYWSARAGGTRFTLQMPREQPDGAITTLSPGLSVAAMKVGLDGLTP</sequence>
<evidence type="ECO:0000256" key="3">
    <source>
        <dbReference type="ARBA" id="ARBA00023012"/>
    </source>
</evidence>
<feature type="transmembrane region" description="Helical" evidence="5">
    <location>
        <begin position="238"/>
        <end position="259"/>
    </location>
</feature>
<keyword evidence="5" id="KW-0472">Membrane</keyword>
<proteinExistence type="predicted"/>
<organism evidence="7 8">
    <name type="scientific">Komagataeibacter intermedius AF2</name>
    <dbReference type="NCBI Taxonomy" id="1458464"/>
    <lineage>
        <taxon>Bacteria</taxon>
        <taxon>Pseudomonadati</taxon>
        <taxon>Pseudomonadota</taxon>
        <taxon>Alphaproteobacteria</taxon>
        <taxon>Acetobacterales</taxon>
        <taxon>Acetobacteraceae</taxon>
        <taxon>Komagataeibacter</taxon>
    </lineage>
</organism>
<evidence type="ECO:0000313" key="7">
    <source>
        <dbReference type="EMBL" id="KPH86599.1"/>
    </source>
</evidence>
<dbReference type="PANTHER" id="PTHR24421">
    <property type="entry name" value="NITRATE/NITRITE SENSOR PROTEIN NARX-RELATED"/>
    <property type="match status" value="1"/>
</dbReference>
<dbReference type="GO" id="GO:0000160">
    <property type="term" value="P:phosphorelay signal transduction system"/>
    <property type="evidence" value="ECO:0007669"/>
    <property type="project" value="UniProtKB-KW"/>
</dbReference>
<dbReference type="Proteomes" id="UP000031553">
    <property type="component" value="Unassembled WGS sequence"/>
</dbReference>
<gene>
    <name evidence="7" type="ORF">GLUCOINTEAF2_0202650</name>
</gene>
<feature type="transmembrane region" description="Helical" evidence="5">
    <location>
        <begin position="298"/>
        <end position="315"/>
    </location>
</feature>
<feature type="transmembrane region" description="Helical" evidence="5">
    <location>
        <begin position="202"/>
        <end position="226"/>
    </location>
</feature>
<feature type="transmembrane region" description="Helical" evidence="5">
    <location>
        <begin position="355"/>
        <end position="375"/>
    </location>
</feature>
<dbReference type="InterPro" id="IPR036890">
    <property type="entry name" value="HATPase_C_sf"/>
</dbReference>
<evidence type="ECO:0000313" key="8">
    <source>
        <dbReference type="Proteomes" id="UP000031553"/>
    </source>
</evidence>
<dbReference type="SMART" id="SM00387">
    <property type="entry name" value="HATPase_c"/>
    <property type="match status" value="1"/>
</dbReference>
<feature type="transmembrane region" description="Helical" evidence="5">
    <location>
        <begin position="387"/>
        <end position="415"/>
    </location>
</feature>
<dbReference type="AlphaFoldDB" id="A0A0N1FB46"/>
<dbReference type="InterPro" id="IPR050482">
    <property type="entry name" value="Sensor_HK_TwoCompSys"/>
</dbReference>
<keyword evidence="3" id="KW-0902">Two-component regulatory system</keyword>
<evidence type="ECO:0000256" key="1">
    <source>
        <dbReference type="ARBA" id="ARBA00022679"/>
    </source>
</evidence>
<feature type="transmembrane region" description="Helical" evidence="5">
    <location>
        <begin position="12"/>
        <end position="31"/>
    </location>
</feature>
<dbReference type="SUPFAM" id="SSF55874">
    <property type="entry name" value="ATPase domain of HSP90 chaperone/DNA topoisomerase II/histidine kinase"/>
    <property type="match status" value="1"/>
</dbReference>
<feature type="domain" description="Histidine kinase/HSP90-like ATPase" evidence="6">
    <location>
        <begin position="546"/>
        <end position="638"/>
    </location>
</feature>
<feature type="coiled-coil region" evidence="4">
    <location>
        <begin position="411"/>
        <end position="445"/>
    </location>
</feature>
<evidence type="ECO:0000259" key="6">
    <source>
        <dbReference type="SMART" id="SM00387"/>
    </source>
</evidence>